<evidence type="ECO:0000313" key="1">
    <source>
        <dbReference type="EMBL" id="CAH7676387.1"/>
    </source>
</evidence>
<dbReference type="Proteomes" id="UP001153365">
    <property type="component" value="Unassembled WGS sequence"/>
</dbReference>
<sequence length="210" mass="23932">MDERLEVSRKLPLWVSPTLPMSLFEKEVRHERDKGPFSSSVSSFEFSVEPRVPAACLLVPACPLRELVGTSSSSVKFGLEKNIFLWARLGQLFLGNKGKLRKLGKKELDEFEVVRGRALKGSFESNDDFARRGEGLRFKPFDQRIRGCPNGIKDSIPEKMEKAKVDEFEGDEACAMDCLYIDTYSRWEVEKSLQIHNIRPITHTQPPRGD</sequence>
<dbReference type="EMBL" id="CALTRL010002660">
    <property type="protein sequence ID" value="CAH7676387.1"/>
    <property type="molecule type" value="Genomic_DNA"/>
</dbReference>
<accession>A0AAV0B3I3</accession>
<organism evidence="1 2">
    <name type="scientific">Phakopsora pachyrhizi</name>
    <name type="common">Asian soybean rust disease fungus</name>
    <dbReference type="NCBI Taxonomy" id="170000"/>
    <lineage>
        <taxon>Eukaryota</taxon>
        <taxon>Fungi</taxon>
        <taxon>Dikarya</taxon>
        <taxon>Basidiomycota</taxon>
        <taxon>Pucciniomycotina</taxon>
        <taxon>Pucciniomycetes</taxon>
        <taxon>Pucciniales</taxon>
        <taxon>Phakopsoraceae</taxon>
        <taxon>Phakopsora</taxon>
    </lineage>
</organism>
<keyword evidence="2" id="KW-1185">Reference proteome</keyword>
<comment type="caution">
    <text evidence="1">The sequence shown here is derived from an EMBL/GenBank/DDBJ whole genome shotgun (WGS) entry which is preliminary data.</text>
</comment>
<evidence type="ECO:0000313" key="2">
    <source>
        <dbReference type="Proteomes" id="UP001153365"/>
    </source>
</evidence>
<dbReference type="AlphaFoldDB" id="A0AAV0B3I3"/>
<reference evidence="1" key="1">
    <citation type="submission" date="2022-06" db="EMBL/GenBank/DDBJ databases">
        <authorList>
            <consortium name="SYNGENTA / RWTH Aachen University"/>
        </authorList>
    </citation>
    <scope>NUCLEOTIDE SEQUENCE</scope>
</reference>
<name>A0AAV0B3I3_PHAPC</name>
<proteinExistence type="predicted"/>
<protein>
    <submittedName>
        <fullName evidence="1">Uncharacterized protein</fullName>
    </submittedName>
</protein>
<gene>
    <name evidence="1" type="ORF">PPACK8108_LOCUS11505</name>
</gene>